<protein>
    <recommendedName>
        <fullName evidence="4">PE-PGRS family protein</fullName>
    </recommendedName>
</protein>
<evidence type="ECO:0000256" key="1">
    <source>
        <dbReference type="SAM" id="SignalP"/>
    </source>
</evidence>
<evidence type="ECO:0000313" key="3">
    <source>
        <dbReference type="Proteomes" id="UP001379533"/>
    </source>
</evidence>
<keyword evidence="3" id="KW-1185">Reference proteome</keyword>
<dbReference type="EMBL" id="CP089982">
    <property type="protein sequence ID" value="WXA94406.1"/>
    <property type="molecule type" value="Genomic_DNA"/>
</dbReference>
<keyword evidence="1" id="KW-0732">Signal</keyword>
<sequence>MTTGKKLAASAIVGILAGAAVISSAQASGKIVGDGPSSAEQGDKFGCGGHDGGKCNGKCGSKNACKGVAFPLPH</sequence>
<reference evidence="2 3" key="1">
    <citation type="submission" date="2021-12" db="EMBL/GenBank/DDBJ databases">
        <title>Discovery of the Pendulisporaceae a myxobacterial family with distinct sporulation behavior and unique specialized metabolism.</title>
        <authorList>
            <person name="Garcia R."/>
            <person name="Popoff A."/>
            <person name="Bader C.D."/>
            <person name="Loehr J."/>
            <person name="Walesch S."/>
            <person name="Walt C."/>
            <person name="Boldt J."/>
            <person name="Bunk B."/>
            <person name="Haeckl F.J.F.P.J."/>
            <person name="Gunesch A.P."/>
            <person name="Birkelbach J."/>
            <person name="Nuebel U."/>
            <person name="Pietschmann T."/>
            <person name="Bach T."/>
            <person name="Mueller R."/>
        </authorList>
    </citation>
    <scope>NUCLEOTIDE SEQUENCE [LARGE SCALE GENOMIC DNA]</scope>
    <source>
        <strain evidence="2 3">MSr12523</strain>
    </source>
</reference>
<gene>
    <name evidence="2" type="ORF">LZC95_49170</name>
</gene>
<proteinExistence type="predicted"/>
<organism evidence="2 3">
    <name type="scientific">Pendulispora brunnea</name>
    <dbReference type="NCBI Taxonomy" id="2905690"/>
    <lineage>
        <taxon>Bacteria</taxon>
        <taxon>Pseudomonadati</taxon>
        <taxon>Myxococcota</taxon>
        <taxon>Myxococcia</taxon>
        <taxon>Myxococcales</taxon>
        <taxon>Sorangiineae</taxon>
        <taxon>Pendulisporaceae</taxon>
        <taxon>Pendulispora</taxon>
    </lineage>
</organism>
<evidence type="ECO:0008006" key="4">
    <source>
        <dbReference type="Google" id="ProtNLM"/>
    </source>
</evidence>
<feature type="signal peptide" evidence="1">
    <location>
        <begin position="1"/>
        <end position="27"/>
    </location>
</feature>
<name>A0ABZ2K6U7_9BACT</name>
<evidence type="ECO:0000313" key="2">
    <source>
        <dbReference type="EMBL" id="WXA94406.1"/>
    </source>
</evidence>
<feature type="chain" id="PRO_5045585372" description="PE-PGRS family protein" evidence="1">
    <location>
        <begin position="28"/>
        <end position="74"/>
    </location>
</feature>
<dbReference type="RefSeq" id="WP_394845012.1">
    <property type="nucleotide sequence ID" value="NZ_CP089982.1"/>
</dbReference>
<dbReference type="Proteomes" id="UP001379533">
    <property type="component" value="Chromosome"/>
</dbReference>
<accession>A0ABZ2K6U7</accession>